<keyword evidence="16" id="KW-1185">Reference proteome</keyword>
<evidence type="ECO:0000256" key="10">
    <source>
        <dbReference type="ARBA" id="ARBA00022691"/>
    </source>
</evidence>
<dbReference type="InterPro" id="IPR002845">
    <property type="entry name" value="tRNA_mtfrase_aTrm56"/>
</dbReference>
<evidence type="ECO:0000256" key="9">
    <source>
        <dbReference type="ARBA" id="ARBA00022679"/>
    </source>
</evidence>
<dbReference type="CDD" id="cd18083">
    <property type="entry name" value="aTrm56-like"/>
    <property type="match status" value="1"/>
</dbReference>
<accession>A0A128A5U1</accession>
<evidence type="ECO:0000256" key="1">
    <source>
        <dbReference type="ARBA" id="ARBA00003959"/>
    </source>
</evidence>
<comment type="similarity">
    <text evidence="3 14">Belongs to the aTrm56 family.</text>
</comment>
<evidence type="ECO:0000256" key="5">
    <source>
        <dbReference type="ARBA" id="ARBA00012624"/>
    </source>
</evidence>
<keyword evidence="8 14" id="KW-0489">Methyltransferase</keyword>
<dbReference type="GO" id="GO:0005737">
    <property type="term" value="C:cytoplasm"/>
    <property type="evidence" value="ECO:0007669"/>
    <property type="project" value="UniProtKB-SubCell"/>
</dbReference>
<protein>
    <recommendedName>
        <fullName evidence="6 14">tRNA (cytidine(56)-2'-O)-methyltransferase</fullName>
        <ecNumber evidence="5 14">2.1.1.206</ecNumber>
    </recommendedName>
    <alternativeName>
        <fullName evidence="12 14">tRNA ribose 2'-O-methyltransferase aTrm56</fullName>
    </alternativeName>
</protein>
<comment type="subcellular location">
    <subcellularLocation>
        <location evidence="2 14">Cytoplasm</location>
    </subcellularLocation>
</comment>
<evidence type="ECO:0000256" key="14">
    <source>
        <dbReference type="HAMAP-Rule" id="MF_00077"/>
    </source>
</evidence>
<dbReference type="KEGG" id="ndv:NDEV_1964"/>
<keyword evidence="7 14" id="KW-0963">Cytoplasm</keyword>
<dbReference type="GO" id="GO:0106059">
    <property type="term" value="F:tRNA (cytidine(56)-2'-O)-methyltransferase activity"/>
    <property type="evidence" value="ECO:0007669"/>
    <property type="project" value="UniProtKB-EC"/>
</dbReference>
<dbReference type="SUPFAM" id="SSF75217">
    <property type="entry name" value="alpha/beta knot"/>
    <property type="match status" value="1"/>
</dbReference>
<sequence>MKIEVLRIGTRLVRDDRVTTHVTLVSRAFGASKIYMYDANPEIKETIEKVNKMWGSDFKVEIIENWKDVIKSKKKDLFKIVHLTMYGENINDVQDQVRGEEKILIVVGAEKVPREAYDMADYNIAIGNQPHSEISALAILMDRILQGQHLQKKYSGGEREIIPTKKGKNVIDKTDN</sequence>
<dbReference type="PANTHER" id="PTHR42197">
    <property type="entry name" value="TRNA (CYTIDINE(56)-2'-O)-METHYLTRANSFERASE"/>
    <property type="match status" value="1"/>
</dbReference>
<evidence type="ECO:0000256" key="13">
    <source>
        <dbReference type="ARBA" id="ARBA00047792"/>
    </source>
</evidence>
<keyword evidence="10 14" id="KW-0949">S-adenosyl-L-methionine</keyword>
<proteinExistence type="inferred from homology"/>
<dbReference type="PANTHER" id="PTHR42197:SF1">
    <property type="entry name" value="TRNA (CYTIDINE(56)-2'-O)-METHYLTRANSFERASE"/>
    <property type="match status" value="1"/>
</dbReference>
<keyword evidence="9 14" id="KW-0808">Transferase</keyword>
<evidence type="ECO:0000313" key="16">
    <source>
        <dbReference type="Proteomes" id="UP000196239"/>
    </source>
</evidence>
<dbReference type="Proteomes" id="UP000196239">
    <property type="component" value="Chromosome 1"/>
</dbReference>
<evidence type="ECO:0000256" key="12">
    <source>
        <dbReference type="ARBA" id="ARBA00029826"/>
    </source>
</evidence>
<dbReference type="EC" id="2.1.1.206" evidence="5 14"/>
<evidence type="ECO:0000313" key="15">
    <source>
        <dbReference type="EMBL" id="CUR52726.1"/>
    </source>
</evidence>
<evidence type="ECO:0000256" key="11">
    <source>
        <dbReference type="ARBA" id="ARBA00022694"/>
    </source>
</evidence>
<name>A0A128A5U1_9ARCH</name>
<evidence type="ECO:0000256" key="8">
    <source>
        <dbReference type="ARBA" id="ARBA00022603"/>
    </source>
</evidence>
<dbReference type="AlphaFoldDB" id="A0A128A5U1"/>
<evidence type="ECO:0000256" key="6">
    <source>
        <dbReference type="ARBA" id="ARBA00013709"/>
    </source>
</evidence>
<comment type="function">
    <text evidence="1 14">Specifically catalyzes the AdoMet-dependent 2'-O-ribose methylation of cytidine at position 56 in tRNAs.</text>
</comment>
<dbReference type="Gene3D" id="3.40.1280.10">
    <property type="match status" value="1"/>
</dbReference>
<dbReference type="InterPro" id="IPR029026">
    <property type="entry name" value="tRNA_m1G_MTases_N"/>
</dbReference>
<comment type="subunit">
    <text evidence="4 14">Homodimer.</text>
</comment>
<gene>
    <name evidence="15" type="ORF">NDEV_1964</name>
</gene>
<dbReference type="HAMAP" id="MF_00077">
    <property type="entry name" value="tRNA_methyltr_aTrm56"/>
    <property type="match status" value="1"/>
</dbReference>
<comment type="catalytic activity">
    <reaction evidence="13 14">
        <text>cytidine(56) in tRNA + S-adenosyl-L-methionine = 2'-O-methylcytidine(56) in tRNA + S-adenosyl-L-homocysteine + H(+)</text>
        <dbReference type="Rhea" id="RHEA:42968"/>
        <dbReference type="Rhea" id="RHEA-COMP:10308"/>
        <dbReference type="Rhea" id="RHEA-COMP:10309"/>
        <dbReference type="ChEBI" id="CHEBI:15378"/>
        <dbReference type="ChEBI" id="CHEBI:57856"/>
        <dbReference type="ChEBI" id="CHEBI:59789"/>
        <dbReference type="ChEBI" id="CHEBI:74495"/>
        <dbReference type="ChEBI" id="CHEBI:82748"/>
        <dbReference type="EC" id="2.1.1.206"/>
    </reaction>
</comment>
<dbReference type="PIRSF" id="PIRSF016123">
    <property type="entry name" value="UCP016123"/>
    <property type="match status" value="1"/>
</dbReference>
<reference evidence="16" key="1">
    <citation type="submission" date="2015-10" db="EMBL/GenBank/DDBJ databases">
        <authorList>
            <person name="Lehtovirta-Morley L.E."/>
            <person name="Vieille C."/>
        </authorList>
    </citation>
    <scope>NUCLEOTIDE SEQUENCE [LARGE SCALE GENOMIC DNA]</scope>
</reference>
<evidence type="ECO:0000256" key="3">
    <source>
        <dbReference type="ARBA" id="ARBA00010324"/>
    </source>
</evidence>
<keyword evidence="11 14" id="KW-0819">tRNA processing</keyword>
<evidence type="ECO:0000256" key="4">
    <source>
        <dbReference type="ARBA" id="ARBA00011738"/>
    </source>
</evidence>
<feature type="binding site" evidence="14">
    <location>
        <begin position="126"/>
        <end position="133"/>
    </location>
    <ligand>
        <name>S-adenosyl-L-methionine</name>
        <dbReference type="ChEBI" id="CHEBI:59789"/>
    </ligand>
</feature>
<dbReference type="InterPro" id="IPR029028">
    <property type="entry name" value="Alpha/beta_knot_MTases"/>
</dbReference>
<dbReference type="EMBL" id="LN890280">
    <property type="protein sequence ID" value="CUR52726.1"/>
    <property type="molecule type" value="Genomic_DNA"/>
</dbReference>
<dbReference type="GO" id="GO:0002128">
    <property type="term" value="P:tRNA nucleoside ribose methylation"/>
    <property type="evidence" value="ECO:0007669"/>
    <property type="project" value="UniProtKB-UniRule"/>
</dbReference>
<evidence type="ECO:0000256" key="7">
    <source>
        <dbReference type="ARBA" id="ARBA00022490"/>
    </source>
</evidence>
<organism evidence="15 16">
    <name type="scientific">Nitrosotalea devaniterrae</name>
    <dbReference type="NCBI Taxonomy" id="1078905"/>
    <lineage>
        <taxon>Archaea</taxon>
        <taxon>Nitrososphaerota</taxon>
        <taxon>Nitrososphaeria</taxon>
        <taxon>Nitrosotaleales</taxon>
        <taxon>Nitrosotaleaceae</taxon>
        <taxon>Nitrosotalea</taxon>
    </lineage>
</organism>
<evidence type="ECO:0000256" key="2">
    <source>
        <dbReference type="ARBA" id="ARBA00004496"/>
    </source>
</evidence>
<dbReference type="Pfam" id="PF01994">
    <property type="entry name" value="Trm56"/>
    <property type="match status" value="1"/>
</dbReference>
<feature type="binding site" evidence="14">
    <location>
        <position position="83"/>
    </location>
    <ligand>
        <name>S-adenosyl-L-methionine</name>
        <dbReference type="ChEBI" id="CHEBI:59789"/>
    </ligand>
</feature>
<feature type="binding site" evidence="14">
    <location>
        <begin position="108"/>
        <end position="112"/>
    </location>
    <ligand>
        <name>S-adenosyl-L-methionine</name>
        <dbReference type="ChEBI" id="CHEBI:59789"/>
    </ligand>
</feature>